<dbReference type="PANTHER" id="PTHR12526">
    <property type="entry name" value="GLYCOSYLTRANSFERASE"/>
    <property type="match status" value="1"/>
</dbReference>
<dbReference type="InterPro" id="IPR001296">
    <property type="entry name" value="Glyco_trans_1"/>
</dbReference>
<dbReference type="SUPFAM" id="SSF53756">
    <property type="entry name" value="UDP-Glycosyltransferase/glycogen phosphorylase"/>
    <property type="match status" value="1"/>
</dbReference>
<dbReference type="GO" id="GO:0016757">
    <property type="term" value="F:glycosyltransferase activity"/>
    <property type="evidence" value="ECO:0007669"/>
    <property type="project" value="InterPro"/>
</dbReference>
<dbReference type="OrthoDB" id="73743at2"/>
<accession>A0A1W1UHY9</accession>
<dbReference type="EMBL" id="FWWU01000004">
    <property type="protein sequence ID" value="SMB80441.1"/>
    <property type="molecule type" value="Genomic_DNA"/>
</dbReference>
<organism evidence="2 3">
    <name type="scientific">Deinococcus hopiensis KR-140</name>
    <dbReference type="NCBI Taxonomy" id="695939"/>
    <lineage>
        <taxon>Bacteria</taxon>
        <taxon>Thermotogati</taxon>
        <taxon>Deinococcota</taxon>
        <taxon>Deinococci</taxon>
        <taxon>Deinococcales</taxon>
        <taxon>Deinococcaceae</taxon>
        <taxon>Deinococcus</taxon>
    </lineage>
</organism>
<dbReference type="Proteomes" id="UP000192582">
    <property type="component" value="Unassembled WGS sequence"/>
</dbReference>
<name>A0A1W1UHY9_9DEIO</name>
<feature type="domain" description="Glycosyl transferase family 1" evidence="1">
    <location>
        <begin position="208"/>
        <end position="372"/>
    </location>
</feature>
<reference evidence="2 3" key="1">
    <citation type="submission" date="2017-04" db="EMBL/GenBank/DDBJ databases">
        <authorList>
            <person name="Afonso C.L."/>
            <person name="Miller P.J."/>
            <person name="Scott M.A."/>
            <person name="Spackman E."/>
            <person name="Goraichik I."/>
            <person name="Dimitrov K.M."/>
            <person name="Suarez D.L."/>
            <person name="Swayne D.E."/>
        </authorList>
    </citation>
    <scope>NUCLEOTIDE SEQUENCE [LARGE SCALE GENOMIC DNA]</scope>
    <source>
        <strain evidence="2 3">KR-140</strain>
    </source>
</reference>
<sequence>MNLLYISASLPYGPGEAFIIPEIQELTKRGHGVHLLPTRARGPVVHATAQQYEAYWSKPGLISFNMLVVFIMAFLRQPNISLQALSLILPSRPERLLKNLSVVPKAFWLAERIKEENIAHIHAHWASTSATLAMLASHISGVPWSLTAHRWDIAENNLLHRKSERARFIRFISRSGLDMAIKRGMPGKANATIIHMGIPLSREKTAVHENRGRTIIICPANLVPVKGHAYLLQAVSHIEGNVELWLAGNGELREALEQEVVELGLEESVKFLGQLPHEQLIGLYRQGEVDLVVLPSLDLGNGLHEGIPVSLMEAMAHAIPVISTSTGGIPELLEGGAGLMVPPADVAALAQAIQALTEDADWRRALGEAGQRRIEESFALEAVVSQLEGKFRKNGGLT</sequence>
<evidence type="ECO:0000259" key="1">
    <source>
        <dbReference type="Pfam" id="PF00534"/>
    </source>
</evidence>
<dbReference type="Pfam" id="PF00534">
    <property type="entry name" value="Glycos_transf_1"/>
    <property type="match status" value="1"/>
</dbReference>
<proteinExistence type="predicted"/>
<dbReference type="STRING" id="695939.SAMN00790413_05528"/>
<keyword evidence="3" id="KW-1185">Reference proteome</keyword>
<evidence type="ECO:0000313" key="3">
    <source>
        <dbReference type="Proteomes" id="UP000192582"/>
    </source>
</evidence>
<dbReference type="RefSeq" id="WP_139806446.1">
    <property type="nucleotide sequence ID" value="NZ_FWWU01000004.1"/>
</dbReference>
<evidence type="ECO:0000313" key="2">
    <source>
        <dbReference type="EMBL" id="SMB80441.1"/>
    </source>
</evidence>
<keyword evidence="2" id="KW-0808">Transferase</keyword>
<dbReference type="Gene3D" id="3.40.50.2000">
    <property type="entry name" value="Glycogen Phosphorylase B"/>
    <property type="match status" value="2"/>
</dbReference>
<protein>
    <submittedName>
        <fullName evidence="2">Glycosyltransferase involved in cell wall bisynthesis</fullName>
    </submittedName>
</protein>
<gene>
    <name evidence="2" type="ORF">SAMN00790413_05528</name>
</gene>
<dbReference type="AlphaFoldDB" id="A0A1W1UHY9"/>